<dbReference type="STRING" id="7209.A0A1I7VH10"/>
<evidence type="ECO:0000256" key="1">
    <source>
        <dbReference type="SAM" id="MobiDB-lite"/>
    </source>
</evidence>
<sequence>MHKMSNSGRLRSPDGLKSSVFKAIRNMRTTAENDVENICCPFARVEDELEIADFGIFGNSEMNVEQKPTLKLQEKNNDELSQFCAIDFKNCAADDNDDDDDDDDDNDDDDDDGDDDLLHLHSIINIKKEEEEEEGKEEEEVVDVKVEQLKRRRSKKEVWKEEEEEEEEKKKRQADIYLVLLEESENRFIVLFE</sequence>
<dbReference type="WBParaSite" id="EN70_2489">
    <property type="protein sequence ID" value="EN70_2489"/>
    <property type="gene ID" value="EN70_2489"/>
</dbReference>
<reference evidence="3" key="2">
    <citation type="submission" date="2016-11" db="UniProtKB">
        <authorList>
            <consortium name="WormBaseParasite"/>
        </authorList>
    </citation>
    <scope>IDENTIFICATION</scope>
</reference>
<feature type="compositionally biased region" description="Acidic residues" evidence="1">
    <location>
        <begin position="94"/>
        <end position="115"/>
    </location>
</feature>
<keyword evidence="2" id="KW-1185">Reference proteome</keyword>
<feature type="region of interest" description="Disordered" evidence="1">
    <location>
        <begin position="150"/>
        <end position="172"/>
    </location>
</feature>
<name>A0A1I7VH10_LOALO</name>
<proteinExistence type="predicted"/>
<organism evidence="2 3">
    <name type="scientific">Loa loa</name>
    <name type="common">Eye worm</name>
    <name type="synonym">Filaria loa</name>
    <dbReference type="NCBI Taxonomy" id="7209"/>
    <lineage>
        <taxon>Eukaryota</taxon>
        <taxon>Metazoa</taxon>
        <taxon>Ecdysozoa</taxon>
        <taxon>Nematoda</taxon>
        <taxon>Chromadorea</taxon>
        <taxon>Rhabditida</taxon>
        <taxon>Spirurina</taxon>
        <taxon>Spiruromorpha</taxon>
        <taxon>Filarioidea</taxon>
        <taxon>Onchocercidae</taxon>
        <taxon>Loa</taxon>
    </lineage>
</organism>
<dbReference type="AlphaFoldDB" id="A0A1I7VH10"/>
<accession>A0A1I7VH10</accession>
<evidence type="ECO:0000313" key="3">
    <source>
        <dbReference type="WBParaSite" id="EN70_2489"/>
    </source>
</evidence>
<dbReference type="Proteomes" id="UP000095285">
    <property type="component" value="Unassembled WGS sequence"/>
</dbReference>
<protein>
    <submittedName>
        <fullName evidence="3">Uncharacterized protein</fullName>
    </submittedName>
</protein>
<feature type="region of interest" description="Disordered" evidence="1">
    <location>
        <begin position="92"/>
        <end position="116"/>
    </location>
</feature>
<evidence type="ECO:0000313" key="2">
    <source>
        <dbReference type="Proteomes" id="UP000095285"/>
    </source>
</evidence>
<reference evidence="2" key="1">
    <citation type="submission" date="2012-04" db="EMBL/GenBank/DDBJ databases">
        <title>The Genome Sequence of Loa loa.</title>
        <authorList>
            <consortium name="The Broad Institute Genome Sequencing Platform"/>
            <consortium name="Broad Institute Genome Sequencing Center for Infectious Disease"/>
            <person name="Nutman T.B."/>
            <person name="Fink D.L."/>
            <person name="Russ C."/>
            <person name="Young S."/>
            <person name="Zeng Q."/>
            <person name="Gargeya S."/>
            <person name="Alvarado L."/>
            <person name="Berlin A."/>
            <person name="Chapman S.B."/>
            <person name="Chen Z."/>
            <person name="Freedman E."/>
            <person name="Gellesch M."/>
            <person name="Goldberg J."/>
            <person name="Griggs A."/>
            <person name="Gujja S."/>
            <person name="Heilman E.R."/>
            <person name="Heiman D."/>
            <person name="Howarth C."/>
            <person name="Mehta T."/>
            <person name="Neiman D."/>
            <person name="Pearson M."/>
            <person name="Roberts A."/>
            <person name="Saif S."/>
            <person name="Shea T."/>
            <person name="Shenoy N."/>
            <person name="Sisk P."/>
            <person name="Stolte C."/>
            <person name="Sykes S."/>
            <person name="White J."/>
            <person name="Yandava C."/>
            <person name="Haas B."/>
            <person name="Henn M.R."/>
            <person name="Nusbaum C."/>
            <person name="Birren B."/>
        </authorList>
    </citation>
    <scope>NUCLEOTIDE SEQUENCE [LARGE SCALE GENOMIC DNA]</scope>
</reference>